<dbReference type="Proteomes" id="UP000322699">
    <property type="component" value="Unassembled WGS sequence"/>
</dbReference>
<gene>
    <name evidence="2" type="ORF">LF1_47470</name>
</gene>
<evidence type="ECO:0000313" key="2">
    <source>
        <dbReference type="EMBL" id="KAA1262185.1"/>
    </source>
</evidence>
<dbReference type="EMBL" id="VRLW01000001">
    <property type="protein sequence ID" value="KAA1262185.1"/>
    <property type="molecule type" value="Genomic_DNA"/>
</dbReference>
<organism evidence="2 3">
    <name type="scientific">Rubripirellula obstinata</name>
    <dbReference type="NCBI Taxonomy" id="406547"/>
    <lineage>
        <taxon>Bacteria</taxon>
        <taxon>Pseudomonadati</taxon>
        <taxon>Planctomycetota</taxon>
        <taxon>Planctomycetia</taxon>
        <taxon>Pirellulales</taxon>
        <taxon>Pirellulaceae</taxon>
        <taxon>Rubripirellula</taxon>
    </lineage>
</organism>
<accession>A0A5B1CQD4</accession>
<reference evidence="2 3" key="1">
    <citation type="submission" date="2019-08" db="EMBL/GenBank/DDBJ databases">
        <title>Deep-cultivation of Planctomycetes and their phenomic and genomic characterization uncovers novel biology.</title>
        <authorList>
            <person name="Wiegand S."/>
            <person name="Jogler M."/>
            <person name="Boedeker C."/>
            <person name="Pinto D."/>
            <person name="Vollmers J."/>
            <person name="Rivas-Marin E."/>
            <person name="Kohn T."/>
            <person name="Peeters S.H."/>
            <person name="Heuer A."/>
            <person name="Rast P."/>
            <person name="Oberbeckmann S."/>
            <person name="Bunk B."/>
            <person name="Jeske O."/>
            <person name="Meyerdierks A."/>
            <person name="Storesund J.E."/>
            <person name="Kallscheuer N."/>
            <person name="Luecker S."/>
            <person name="Lage O.M."/>
            <person name="Pohl T."/>
            <person name="Merkel B.J."/>
            <person name="Hornburger P."/>
            <person name="Mueller R.-W."/>
            <person name="Bruemmer F."/>
            <person name="Labrenz M."/>
            <person name="Spormann A.M."/>
            <person name="Op Den Camp H."/>
            <person name="Overmann J."/>
            <person name="Amann R."/>
            <person name="Jetten M.S.M."/>
            <person name="Mascher T."/>
            <person name="Medema M.H."/>
            <person name="Devos D.P."/>
            <person name="Kaster A.-K."/>
            <person name="Ovreas L."/>
            <person name="Rohde M."/>
            <person name="Galperin M.Y."/>
            <person name="Jogler C."/>
        </authorList>
    </citation>
    <scope>NUCLEOTIDE SEQUENCE [LARGE SCALE GENOMIC DNA]</scope>
    <source>
        <strain evidence="2 3">LF1</strain>
    </source>
</reference>
<dbReference type="OrthoDB" id="284785at2"/>
<proteinExistence type="predicted"/>
<feature type="region of interest" description="Disordered" evidence="1">
    <location>
        <begin position="184"/>
        <end position="220"/>
    </location>
</feature>
<dbReference type="RefSeq" id="WP_068264771.1">
    <property type="nucleotide sequence ID" value="NZ_LWSK01000069.1"/>
</dbReference>
<name>A0A5B1CQD4_9BACT</name>
<evidence type="ECO:0000256" key="1">
    <source>
        <dbReference type="SAM" id="MobiDB-lite"/>
    </source>
</evidence>
<feature type="compositionally biased region" description="Polar residues" evidence="1">
    <location>
        <begin position="203"/>
        <end position="213"/>
    </location>
</feature>
<keyword evidence="3" id="KW-1185">Reference proteome</keyword>
<comment type="caution">
    <text evidence="2">The sequence shown here is derived from an EMBL/GenBank/DDBJ whole genome shotgun (WGS) entry which is preliminary data.</text>
</comment>
<protein>
    <submittedName>
        <fullName evidence="2">Uncharacterized protein</fullName>
    </submittedName>
</protein>
<evidence type="ECO:0000313" key="3">
    <source>
        <dbReference type="Proteomes" id="UP000322699"/>
    </source>
</evidence>
<dbReference type="AlphaFoldDB" id="A0A5B1CQD4"/>
<sequence>MSPSVNKFLPPGMVVAATLYFGWPPAKPLIQSDSIVRATAVRWKRDDLKKPATVSIDVDPFASVLVVSDELEVEEETGKLVPATRPAGPDPTVLQQGLVLSGIADMGGRKWAILNGRPRLPGDTLVTDDLNRHPCEVVSVGHDHVVVRCEETIAQVEIRNSKQNSSASNLPGVKLHPVTEIESAAPESASVQEASEIPPPPNFTLSHNQTSLRRNPCRTY</sequence>